<evidence type="ECO:0000313" key="3">
    <source>
        <dbReference type="Proteomes" id="UP000324222"/>
    </source>
</evidence>
<dbReference type="EMBL" id="VSRR010094670">
    <property type="protein sequence ID" value="MPC93371.1"/>
    <property type="molecule type" value="Genomic_DNA"/>
</dbReference>
<organism evidence="2 3">
    <name type="scientific">Portunus trituberculatus</name>
    <name type="common">Swimming crab</name>
    <name type="synonym">Neptunus trituberculatus</name>
    <dbReference type="NCBI Taxonomy" id="210409"/>
    <lineage>
        <taxon>Eukaryota</taxon>
        <taxon>Metazoa</taxon>
        <taxon>Ecdysozoa</taxon>
        <taxon>Arthropoda</taxon>
        <taxon>Crustacea</taxon>
        <taxon>Multicrustacea</taxon>
        <taxon>Malacostraca</taxon>
        <taxon>Eumalacostraca</taxon>
        <taxon>Eucarida</taxon>
        <taxon>Decapoda</taxon>
        <taxon>Pleocyemata</taxon>
        <taxon>Brachyura</taxon>
        <taxon>Eubrachyura</taxon>
        <taxon>Portunoidea</taxon>
        <taxon>Portunidae</taxon>
        <taxon>Portuninae</taxon>
        <taxon>Portunus</taxon>
    </lineage>
</organism>
<protein>
    <submittedName>
        <fullName evidence="2">Uncharacterized protein</fullName>
    </submittedName>
</protein>
<name>A0A5B7J6C1_PORTR</name>
<evidence type="ECO:0000256" key="1">
    <source>
        <dbReference type="SAM" id="MobiDB-lite"/>
    </source>
</evidence>
<gene>
    <name evidence="2" type="ORF">E2C01_088497</name>
</gene>
<feature type="region of interest" description="Disordered" evidence="1">
    <location>
        <begin position="65"/>
        <end position="100"/>
    </location>
</feature>
<reference evidence="2 3" key="1">
    <citation type="submission" date="2019-05" db="EMBL/GenBank/DDBJ databases">
        <title>Another draft genome of Portunus trituberculatus and its Hox gene families provides insights of decapod evolution.</title>
        <authorList>
            <person name="Jeong J.-H."/>
            <person name="Song I."/>
            <person name="Kim S."/>
            <person name="Choi T."/>
            <person name="Kim D."/>
            <person name="Ryu S."/>
            <person name="Kim W."/>
        </authorList>
    </citation>
    <scope>NUCLEOTIDE SEQUENCE [LARGE SCALE GENOMIC DNA]</scope>
    <source>
        <tissue evidence="2">Muscle</tissue>
    </source>
</reference>
<proteinExistence type="predicted"/>
<feature type="compositionally biased region" description="Pro residues" evidence="1">
    <location>
        <begin position="65"/>
        <end position="76"/>
    </location>
</feature>
<sequence length="124" mass="13744">MPSYKSLAAAWDGRRPCSKTGGNHCLVFPHEYYLLTSVLTLIASPHHVLLAHHHYPPALTTPCPAAPTCPPTPSRPSSPVSRLHPNTVHSHHVLSPHCRSSPSFRERVKIESKEYKETGLFPAR</sequence>
<dbReference type="AlphaFoldDB" id="A0A5B7J6C1"/>
<evidence type="ECO:0000313" key="2">
    <source>
        <dbReference type="EMBL" id="MPC93371.1"/>
    </source>
</evidence>
<dbReference type="Proteomes" id="UP000324222">
    <property type="component" value="Unassembled WGS sequence"/>
</dbReference>
<comment type="caution">
    <text evidence="2">The sequence shown here is derived from an EMBL/GenBank/DDBJ whole genome shotgun (WGS) entry which is preliminary data.</text>
</comment>
<keyword evidence="3" id="KW-1185">Reference proteome</keyword>
<accession>A0A5B7J6C1</accession>